<dbReference type="Gene3D" id="1.10.3210.10">
    <property type="entry name" value="Hypothetical protein af1432"/>
    <property type="match status" value="1"/>
</dbReference>
<dbReference type="PANTHER" id="PTHR43155:SF2">
    <property type="entry name" value="CYCLIC DI-GMP PHOSPHODIESTERASE PA4108"/>
    <property type="match status" value="1"/>
</dbReference>
<protein>
    <submittedName>
        <fullName evidence="2">HD-GYP domain-containing protein</fullName>
    </submittedName>
</protein>
<dbReference type="InterPro" id="IPR003607">
    <property type="entry name" value="HD/PDEase_dom"/>
</dbReference>
<dbReference type="InterPro" id="IPR006675">
    <property type="entry name" value="HDIG_dom"/>
</dbReference>
<evidence type="ECO:0000259" key="1">
    <source>
        <dbReference type="PROSITE" id="PS51832"/>
    </source>
</evidence>
<keyword evidence="3" id="KW-1185">Reference proteome</keyword>
<dbReference type="SMART" id="SM00471">
    <property type="entry name" value="HDc"/>
    <property type="match status" value="1"/>
</dbReference>
<organism evidence="2 3">
    <name type="scientific">Reinekea marina</name>
    <dbReference type="NCBI Taxonomy" id="1310421"/>
    <lineage>
        <taxon>Bacteria</taxon>
        <taxon>Pseudomonadati</taxon>
        <taxon>Pseudomonadota</taxon>
        <taxon>Gammaproteobacteria</taxon>
        <taxon>Oceanospirillales</taxon>
        <taxon>Saccharospirillaceae</taxon>
        <taxon>Reinekea</taxon>
    </lineage>
</organism>
<reference evidence="3" key="1">
    <citation type="journal article" date="2019" name="Int. J. Syst. Evol. Microbiol.">
        <title>The Global Catalogue of Microorganisms (GCM) 10K type strain sequencing project: providing services to taxonomists for standard genome sequencing and annotation.</title>
        <authorList>
            <consortium name="The Broad Institute Genomics Platform"/>
            <consortium name="The Broad Institute Genome Sequencing Center for Infectious Disease"/>
            <person name="Wu L."/>
            <person name="Ma J."/>
        </authorList>
    </citation>
    <scope>NUCLEOTIDE SEQUENCE [LARGE SCALE GENOMIC DNA]</scope>
    <source>
        <strain evidence="3">CECT 8288</strain>
    </source>
</reference>
<gene>
    <name evidence="2" type="ORF">ACFOND_03380</name>
</gene>
<dbReference type="PANTHER" id="PTHR43155">
    <property type="entry name" value="CYCLIC DI-GMP PHOSPHODIESTERASE PA4108-RELATED"/>
    <property type="match status" value="1"/>
</dbReference>
<sequence>MKHLQYHDVPISVSDLEIGMNIVSLDRPWKETNFLLQGFIIKSQEEIYQLQAQCEQVFVQVKMEEVEAFKRMLAAKPKNRNGKTRRPGVDGPVTDIPVAYKDQVPFEKAVDSARVTFDSARSMANTVIDGLRFSRNINMDECRQAVEEIVDSVLSNKDALRFLSQIKSKDNYTAEHSMNVCILCATFARHLGLLDFEIKTVALCGLLHDVGKSKIPIEVLNKPDRFNAGEARMMAQHTTFGRNILMSMGGNHRHAVEVAHSHHERIDGKGYPRGLDGDTIPYYAKLVSIVDAYDAMTSDRVYGTPKSSEFALDILLKNMGTQFDEALTKEFVKCIGVYPVGCLVELKSGEVAVVIGANELDPSSSKILIVSDEKKQPTPFERVVNLASKNPEGFTILKELANGSFGFDVKSYIKKEFALYNR</sequence>
<dbReference type="PROSITE" id="PS51832">
    <property type="entry name" value="HD_GYP"/>
    <property type="match status" value="1"/>
</dbReference>
<dbReference type="NCBIfam" id="TIGR00277">
    <property type="entry name" value="HDIG"/>
    <property type="match status" value="1"/>
</dbReference>
<dbReference type="Pfam" id="PF11871">
    <property type="entry name" value="DUF3391"/>
    <property type="match status" value="1"/>
</dbReference>
<accession>A0ABV7WQ59</accession>
<dbReference type="InterPro" id="IPR021812">
    <property type="entry name" value="DUF3391"/>
</dbReference>
<comment type="caution">
    <text evidence="2">The sequence shown here is derived from an EMBL/GenBank/DDBJ whole genome shotgun (WGS) entry which is preliminary data.</text>
</comment>
<dbReference type="InterPro" id="IPR037522">
    <property type="entry name" value="HD_GYP_dom"/>
</dbReference>
<dbReference type="Pfam" id="PF13487">
    <property type="entry name" value="HD_5"/>
    <property type="match status" value="1"/>
</dbReference>
<dbReference type="EMBL" id="JBHRYN010000006">
    <property type="protein sequence ID" value="MFC3700670.1"/>
    <property type="molecule type" value="Genomic_DNA"/>
</dbReference>
<dbReference type="Proteomes" id="UP001595710">
    <property type="component" value="Unassembled WGS sequence"/>
</dbReference>
<dbReference type="RefSeq" id="WP_290281132.1">
    <property type="nucleotide sequence ID" value="NZ_JAUFQI010000001.1"/>
</dbReference>
<name>A0ABV7WQ59_9GAMM</name>
<evidence type="ECO:0000313" key="2">
    <source>
        <dbReference type="EMBL" id="MFC3700670.1"/>
    </source>
</evidence>
<dbReference type="CDD" id="cd00077">
    <property type="entry name" value="HDc"/>
    <property type="match status" value="1"/>
</dbReference>
<proteinExistence type="predicted"/>
<feature type="domain" description="HD-GYP" evidence="1">
    <location>
        <begin position="151"/>
        <end position="347"/>
    </location>
</feature>
<evidence type="ECO:0000313" key="3">
    <source>
        <dbReference type="Proteomes" id="UP001595710"/>
    </source>
</evidence>
<dbReference type="SUPFAM" id="SSF109604">
    <property type="entry name" value="HD-domain/PDEase-like"/>
    <property type="match status" value="1"/>
</dbReference>